<dbReference type="SUPFAM" id="SSF56112">
    <property type="entry name" value="Protein kinase-like (PK-like)"/>
    <property type="match status" value="1"/>
</dbReference>
<dbReference type="AlphaFoldDB" id="A0A9D1MZ67"/>
<comment type="caution">
    <text evidence="1">The sequence shown here is derived from an EMBL/GenBank/DDBJ whole genome shotgun (WGS) entry which is preliminary data.</text>
</comment>
<evidence type="ECO:0008006" key="3">
    <source>
        <dbReference type="Google" id="ProtNLM"/>
    </source>
</evidence>
<dbReference type="EMBL" id="DVOD01000014">
    <property type="protein sequence ID" value="HIU91882.1"/>
    <property type="molecule type" value="Genomic_DNA"/>
</dbReference>
<evidence type="ECO:0000313" key="1">
    <source>
        <dbReference type="EMBL" id="HIU91882.1"/>
    </source>
</evidence>
<dbReference type="Proteomes" id="UP000886748">
    <property type="component" value="Unassembled WGS sequence"/>
</dbReference>
<sequence>MSMAISAIHGTTLRNHYTNTVKNTRPANNYAYVTFQHQSNDTFVKQKHSNISFKGYDRAAAQQFIEQIEQSKAKHLARGWQCEFYKINDEIGIKAPKPLHPEYQNADFNGYGNVKEFFALKKINEISPDIAVTPYEIINKNGKNYLVEEVLTGGHPYKTQLTKGHVTDILNKAFTLDTNGIVNNDLQGGNIILTGKDKTKFIDFGSFSILENSGHYINSDIRPAEQYQNGTIANLVNSTKEGRFMATFYSDYQPDFLMRSDNKFLKMDSNATVFEYRTIYDYLKTGHDEKPKDFFSNYLKIKSEQYHGKMIEFLESLKLSKTDKAQLDMRKNAVEQEKIFKEVFANPSENVMKAELGKMQLKWLVLCHGDQQHKTFSYFQDYLNMINTLEQNAQGTEKKYFASLKERISALNFEHEVFKGRELADDENLIKIIFENVKAKAKETINKATQDIIEIIEKPSPIPPEKAGGKKTAALLGLTGILAAGSVYAYKNINEKKQKQPELKPRVLAQSA</sequence>
<name>A0A9D1MZ67_9CLOT</name>
<reference evidence="1" key="2">
    <citation type="journal article" date="2021" name="PeerJ">
        <title>Extensive microbial diversity within the chicken gut microbiome revealed by metagenomics and culture.</title>
        <authorList>
            <person name="Gilroy R."/>
            <person name="Ravi A."/>
            <person name="Getino M."/>
            <person name="Pursley I."/>
            <person name="Horton D.L."/>
            <person name="Alikhan N.F."/>
            <person name="Baker D."/>
            <person name="Gharbi K."/>
            <person name="Hall N."/>
            <person name="Watson M."/>
            <person name="Adriaenssens E.M."/>
            <person name="Foster-Nyarko E."/>
            <person name="Jarju S."/>
            <person name="Secka A."/>
            <person name="Antonio M."/>
            <person name="Oren A."/>
            <person name="Chaudhuri R.R."/>
            <person name="La Ragione R."/>
            <person name="Hildebrand F."/>
            <person name="Pallen M.J."/>
        </authorList>
    </citation>
    <scope>NUCLEOTIDE SEQUENCE</scope>
    <source>
        <strain evidence="1">CHK154-7741</strain>
    </source>
</reference>
<organism evidence="1 2">
    <name type="scientific">Candidatus Limenecus avicola</name>
    <dbReference type="NCBI Taxonomy" id="2840847"/>
    <lineage>
        <taxon>Bacteria</taxon>
        <taxon>Bacillati</taxon>
        <taxon>Bacillota</taxon>
        <taxon>Clostridia</taxon>
        <taxon>Eubacteriales</taxon>
        <taxon>Clostridiaceae</taxon>
        <taxon>Clostridiaceae incertae sedis</taxon>
        <taxon>Candidatus Limenecus</taxon>
    </lineage>
</organism>
<protein>
    <recommendedName>
        <fullName evidence="3">Protein kinase domain-containing protein</fullName>
    </recommendedName>
</protein>
<evidence type="ECO:0000313" key="2">
    <source>
        <dbReference type="Proteomes" id="UP000886748"/>
    </source>
</evidence>
<accession>A0A9D1MZ67</accession>
<dbReference type="InterPro" id="IPR011009">
    <property type="entry name" value="Kinase-like_dom_sf"/>
</dbReference>
<reference evidence="1" key="1">
    <citation type="submission" date="2020-10" db="EMBL/GenBank/DDBJ databases">
        <authorList>
            <person name="Gilroy R."/>
        </authorList>
    </citation>
    <scope>NUCLEOTIDE SEQUENCE</scope>
    <source>
        <strain evidence="1">CHK154-7741</strain>
    </source>
</reference>
<gene>
    <name evidence="1" type="ORF">IAD26_01965</name>
</gene>
<proteinExistence type="predicted"/>